<accession>A0ABV3ZWG8</accession>
<organism evidence="2 3">
    <name type="scientific">Comamonas guangdongensis</name>
    <dbReference type="NCBI Taxonomy" id="510515"/>
    <lineage>
        <taxon>Bacteria</taxon>
        <taxon>Pseudomonadati</taxon>
        <taxon>Pseudomonadota</taxon>
        <taxon>Betaproteobacteria</taxon>
        <taxon>Burkholderiales</taxon>
        <taxon>Comamonadaceae</taxon>
        <taxon>Comamonas</taxon>
    </lineage>
</organism>
<dbReference type="Proteomes" id="UP001561046">
    <property type="component" value="Unassembled WGS sequence"/>
</dbReference>
<comment type="caution">
    <text evidence="2">The sequence shown here is derived from an EMBL/GenBank/DDBJ whole genome shotgun (WGS) entry which is preliminary data.</text>
</comment>
<proteinExistence type="predicted"/>
<gene>
    <name evidence="2" type="ORF">AB6724_12920</name>
</gene>
<evidence type="ECO:0000313" key="3">
    <source>
        <dbReference type="Proteomes" id="UP001561046"/>
    </source>
</evidence>
<keyword evidence="3" id="KW-1185">Reference proteome</keyword>
<protein>
    <submittedName>
        <fullName evidence="2">Uncharacterized protein</fullName>
    </submittedName>
</protein>
<dbReference type="EMBL" id="JBFYGN010000013">
    <property type="protein sequence ID" value="MEX8193740.1"/>
    <property type="molecule type" value="Genomic_DNA"/>
</dbReference>
<reference evidence="2 3" key="1">
    <citation type="journal article" date="2013" name="Int. J. Syst. Evol. Microbiol.">
        <title>Comamonas guangdongensis sp. nov., isolated from subterranean forest sediment, and emended description of the genus Comamonas.</title>
        <authorList>
            <person name="Zhang J."/>
            <person name="Wang Y."/>
            <person name="Zhou S."/>
            <person name="Wu C."/>
            <person name="He J."/>
            <person name="Li F."/>
        </authorList>
    </citation>
    <scope>NUCLEOTIDE SEQUENCE [LARGE SCALE GENOMIC DNA]</scope>
    <source>
        <strain evidence="2 3">CCTCC AB2011133</strain>
    </source>
</reference>
<name>A0ABV3ZWG8_9BURK</name>
<evidence type="ECO:0000313" key="2">
    <source>
        <dbReference type="EMBL" id="MEX8193740.1"/>
    </source>
</evidence>
<feature type="region of interest" description="Disordered" evidence="1">
    <location>
        <begin position="1"/>
        <end position="50"/>
    </location>
</feature>
<evidence type="ECO:0000256" key="1">
    <source>
        <dbReference type="SAM" id="MobiDB-lite"/>
    </source>
</evidence>
<dbReference type="RefSeq" id="WP_369338935.1">
    <property type="nucleotide sequence ID" value="NZ_JBFYGN010000013.1"/>
</dbReference>
<sequence length="50" mass="5560">MIEKQSEAAMTPWSWLGQLLGPESEEGEKGRDSLLAWTSPSRRADGSNRL</sequence>